<feature type="compositionally biased region" description="Polar residues" evidence="1">
    <location>
        <begin position="501"/>
        <end position="512"/>
    </location>
</feature>
<feature type="compositionally biased region" description="Low complexity" evidence="1">
    <location>
        <begin position="430"/>
        <end position="444"/>
    </location>
</feature>
<feature type="compositionally biased region" description="Polar residues" evidence="1">
    <location>
        <begin position="521"/>
        <end position="530"/>
    </location>
</feature>
<dbReference type="Proteomes" id="UP000594454">
    <property type="component" value="Chromosome 1"/>
</dbReference>
<feature type="compositionally biased region" description="Basic and acidic residues" evidence="1">
    <location>
        <begin position="341"/>
        <end position="364"/>
    </location>
</feature>
<reference evidence="2 3" key="1">
    <citation type="submission" date="2020-11" db="EMBL/GenBank/DDBJ databases">
        <authorList>
            <person name="Wallbank WR R."/>
            <person name="Pardo Diaz C."/>
            <person name="Kozak K."/>
            <person name="Martin S."/>
            <person name="Jiggins C."/>
            <person name="Moest M."/>
            <person name="Warren A I."/>
            <person name="Generalovic N T."/>
            <person name="Byers J.R.P. K."/>
            <person name="Montejo-Kovacevich G."/>
            <person name="Yen C E."/>
        </authorList>
    </citation>
    <scope>NUCLEOTIDE SEQUENCE [LARGE SCALE GENOMIC DNA]</scope>
</reference>
<gene>
    <name evidence="2" type="ORF">HERILL_LOCUS1762</name>
</gene>
<dbReference type="EMBL" id="LR899009">
    <property type="protein sequence ID" value="CAD7078501.1"/>
    <property type="molecule type" value="Genomic_DNA"/>
</dbReference>
<dbReference type="PANTHER" id="PTHR31511">
    <property type="entry name" value="PROTEIN CBG23764"/>
    <property type="match status" value="1"/>
</dbReference>
<feature type="region of interest" description="Disordered" evidence="1">
    <location>
        <begin position="337"/>
        <end position="445"/>
    </location>
</feature>
<keyword evidence="3" id="KW-1185">Reference proteome</keyword>
<protein>
    <submittedName>
        <fullName evidence="2">Uncharacterized protein</fullName>
    </submittedName>
</protein>
<accession>A0A7R8YMD2</accession>
<feature type="region of interest" description="Disordered" evidence="1">
    <location>
        <begin position="479"/>
        <end position="541"/>
    </location>
</feature>
<dbReference type="InParanoid" id="A0A7R8YMD2"/>
<evidence type="ECO:0000256" key="1">
    <source>
        <dbReference type="SAM" id="MobiDB-lite"/>
    </source>
</evidence>
<proteinExistence type="predicted"/>
<organism evidence="2 3">
    <name type="scientific">Hermetia illucens</name>
    <name type="common">Black soldier fly</name>
    <dbReference type="NCBI Taxonomy" id="343691"/>
    <lineage>
        <taxon>Eukaryota</taxon>
        <taxon>Metazoa</taxon>
        <taxon>Ecdysozoa</taxon>
        <taxon>Arthropoda</taxon>
        <taxon>Hexapoda</taxon>
        <taxon>Insecta</taxon>
        <taxon>Pterygota</taxon>
        <taxon>Neoptera</taxon>
        <taxon>Endopterygota</taxon>
        <taxon>Diptera</taxon>
        <taxon>Brachycera</taxon>
        <taxon>Stratiomyomorpha</taxon>
        <taxon>Stratiomyidae</taxon>
        <taxon>Hermetiinae</taxon>
        <taxon>Hermetia</taxon>
    </lineage>
</organism>
<dbReference type="OrthoDB" id="7663415at2759"/>
<dbReference type="PANTHER" id="PTHR31511:SF12">
    <property type="entry name" value="RHO TERMINATION FACTOR N-TERMINAL DOMAIN-CONTAINING PROTEIN"/>
    <property type="match status" value="1"/>
</dbReference>
<feature type="compositionally biased region" description="Basic and acidic residues" evidence="1">
    <location>
        <begin position="406"/>
        <end position="422"/>
    </location>
</feature>
<feature type="compositionally biased region" description="Basic residues" evidence="1">
    <location>
        <begin position="489"/>
        <end position="499"/>
    </location>
</feature>
<sequence length="650" mass="73063">MNIKNIIEHTKSAVNLTKKNVELLEGTIKECSKNLRKLNSALMNAKTIGARRKVAHAICVLSGLRTQMKLRRPVCFDRSSSNLCPVRRTVKWENVQSAFKSRIRTGVITNLENKDPANFLHACASLFRRRITRILKSEIALKVNAELCGEFKIVKGEDEHYEFKCMNTRNMPIYQDTDINIWFKRNIQDKILQKLEEFEEKDSGWTLSAIINLSININKFAPMQGSSYIQLPKEISDKKACINVKNDDNACFAWAVVSALHSVHRLEHPDRPASYPHYSHVLNLKDIRFPITVKQIPRFEKQNNLSINVYILQKTGDGKKVNYIVLPTYLTKAKKIQHVRGRSDNKVNAERTRKQSKAEDDRYNLKIFLDPNISSKDSNGIEGEESSSSSSEETDSEQVSESETGDVQKRLEQELKDSKLKPVDQSQRFQPSASARRAQFQASRGTVGNPAFSVVSALSLTVERRTPLVRAMSAPIRPHDENSKATLANKRKIRRRKISGRPTSSTFSQISENGVVESKTPESVDTSAEQSKAKGGKKSIARTRPTLGCDVVTLVSLISSEGSDSEKEESLIAIDSSRLKRPPLLRKSGKSVSFQEHDINNFSNTAKEFPHMIRRGSVAPLAARIRANRPPTAPPGSIFVHGFEARCSTL</sequence>
<name>A0A7R8YMD2_HERIL</name>
<dbReference type="AlphaFoldDB" id="A0A7R8YMD2"/>
<evidence type="ECO:0000313" key="2">
    <source>
        <dbReference type="EMBL" id="CAD7078501.1"/>
    </source>
</evidence>
<feature type="compositionally biased region" description="Acidic residues" evidence="1">
    <location>
        <begin position="392"/>
        <end position="404"/>
    </location>
</feature>
<evidence type="ECO:0000313" key="3">
    <source>
        <dbReference type="Proteomes" id="UP000594454"/>
    </source>
</evidence>